<dbReference type="HOGENOM" id="CLU_061980_2_2_11"/>
<feature type="domain" description="MobA-like NTP transferase" evidence="1">
    <location>
        <begin position="7"/>
        <end position="170"/>
    </location>
</feature>
<organism evidence="2 5">
    <name type="scientific">Actinopolyspora erythraea</name>
    <dbReference type="NCBI Taxonomy" id="414996"/>
    <lineage>
        <taxon>Bacteria</taxon>
        <taxon>Bacillati</taxon>
        <taxon>Actinomycetota</taxon>
        <taxon>Actinomycetes</taxon>
        <taxon>Actinopolysporales</taxon>
        <taxon>Actinopolysporaceae</taxon>
        <taxon>Actinopolyspora</taxon>
    </lineage>
</organism>
<dbReference type="AlphaFoldDB" id="A0A099D0D5"/>
<sequence>MSERVAGLLLAAGEGRRFGLPKALVRHRGSLLVERAAGVLLAAGCDPVVVVLGAAAERIAATADLSGTAPVTNPEWRSGMGSSLRTGLAVLGDSERYSDVSSALILPVDMPGITESAVLRVAEHASGDALAAAGYGGERGHPVLLGRSHWEGVRQVALGDRGARDYLRARNVRIVACEDIAEGFDIDRPEDLNEG</sequence>
<reference evidence="2 5" key="2">
    <citation type="submission" date="2017-08" db="EMBL/GenBank/DDBJ databases">
        <title>The complete genome sequence of moderately halophilic actinomycete Actinopolyspora erythraea YIM 90600, the producer of novel erythromycin, novel actinopolysporins A-C and tubercidin.</title>
        <authorList>
            <person name="Yin M."/>
            <person name="Tang S."/>
        </authorList>
    </citation>
    <scope>NUCLEOTIDE SEQUENCE [LARGE SCALE GENOMIC DNA]</scope>
    <source>
        <strain evidence="2 5">YIM 90600</strain>
    </source>
</reference>
<dbReference type="Gene3D" id="3.90.550.10">
    <property type="entry name" value="Spore Coat Polysaccharide Biosynthesis Protein SpsA, Chain A"/>
    <property type="match status" value="1"/>
</dbReference>
<dbReference type="InterPro" id="IPR029044">
    <property type="entry name" value="Nucleotide-diphossugar_trans"/>
</dbReference>
<evidence type="ECO:0000313" key="4">
    <source>
        <dbReference type="Proteomes" id="UP000029737"/>
    </source>
</evidence>
<dbReference type="Proteomes" id="UP000029737">
    <property type="component" value="Unassembled WGS sequence"/>
</dbReference>
<dbReference type="GO" id="GO:0016779">
    <property type="term" value="F:nucleotidyltransferase activity"/>
    <property type="evidence" value="ECO:0007669"/>
    <property type="project" value="UniProtKB-ARBA"/>
</dbReference>
<evidence type="ECO:0000313" key="3">
    <source>
        <dbReference type="EMBL" id="KGI79469.1"/>
    </source>
</evidence>
<protein>
    <submittedName>
        <fullName evidence="3">Molybdopterin-guanine dinucleotide biosynthesis protein A</fullName>
    </submittedName>
    <submittedName>
        <fullName evidence="2">Nucleotidyltransferase family protein</fullName>
    </submittedName>
</protein>
<gene>
    <name evidence="2" type="ORF">CDG81_16540</name>
    <name evidence="3" type="ORF">IL38_23585</name>
</gene>
<dbReference type="PANTHER" id="PTHR43777">
    <property type="entry name" value="MOLYBDENUM COFACTOR CYTIDYLYLTRANSFERASE"/>
    <property type="match status" value="1"/>
</dbReference>
<keyword evidence="4" id="KW-1185">Reference proteome</keyword>
<dbReference type="PANTHER" id="PTHR43777:SF1">
    <property type="entry name" value="MOLYBDENUM COFACTOR CYTIDYLYLTRANSFERASE"/>
    <property type="match status" value="1"/>
</dbReference>
<dbReference type="Pfam" id="PF12804">
    <property type="entry name" value="NTP_transf_3"/>
    <property type="match status" value="1"/>
</dbReference>
<proteinExistence type="predicted"/>
<keyword evidence="2" id="KW-0808">Transferase</keyword>
<dbReference type="EMBL" id="JPMV01000045">
    <property type="protein sequence ID" value="KGI79469.1"/>
    <property type="molecule type" value="Genomic_DNA"/>
</dbReference>
<dbReference type="KEGG" id="aey:CDG81_16540"/>
<dbReference type="OrthoDB" id="4427994at2"/>
<dbReference type="eggNOG" id="COG2068">
    <property type="taxonomic scope" value="Bacteria"/>
</dbReference>
<accession>A0A099D0D5</accession>
<evidence type="ECO:0000259" key="1">
    <source>
        <dbReference type="Pfam" id="PF12804"/>
    </source>
</evidence>
<reference evidence="3 4" key="1">
    <citation type="journal article" date="2014" name="PLoS ONE">
        <title>Identification and Characterization of a New Erythromycin Biosynthetic Gene Cluster in Actinopolyspora erythraea YIM90600, a Novel Erythronolide-Producing Halophilic Actinomycete Isolated from Salt Field.</title>
        <authorList>
            <person name="Chen D."/>
            <person name="Feng J."/>
            <person name="Huang L."/>
            <person name="Zhang Q."/>
            <person name="Wu J."/>
            <person name="Zhu X."/>
            <person name="Duan Y."/>
            <person name="Xu Z."/>
        </authorList>
    </citation>
    <scope>NUCLEOTIDE SEQUENCE [LARGE SCALE GENOMIC DNA]</scope>
    <source>
        <strain evidence="3 4">YIM90600</strain>
    </source>
</reference>
<dbReference type="CDD" id="cd04182">
    <property type="entry name" value="GT_2_like_f"/>
    <property type="match status" value="1"/>
</dbReference>
<dbReference type="InterPro" id="IPR025877">
    <property type="entry name" value="MobA-like_NTP_Trfase"/>
</dbReference>
<evidence type="ECO:0000313" key="2">
    <source>
        <dbReference type="EMBL" id="ASU79610.1"/>
    </source>
</evidence>
<dbReference type="Proteomes" id="UP000215043">
    <property type="component" value="Chromosome"/>
</dbReference>
<name>A0A099D0D5_9ACTN</name>
<dbReference type="EMBL" id="CP022752">
    <property type="protein sequence ID" value="ASU79610.1"/>
    <property type="molecule type" value="Genomic_DNA"/>
</dbReference>
<evidence type="ECO:0000313" key="5">
    <source>
        <dbReference type="Proteomes" id="UP000215043"/>
    </source>
</evidence>
<dbReference type="SUPFAM" id="SSF53448">
    <property type="entry name" value="Nucleotide-diphospho-sugar transferases"/>
    <property type="match status" value="1"/>
</dbReference>